<evidence type="ECO:0000259" key="1">
    <source>
        <dbReference type="PROSITE" id="PS51186"/>
    </source>
</evidence>
<dbReference type="Pfam" id="PF00583">
    <property type="entry name" value="Acetyltransf_1"/>
    <property type="match status" value="1"/>
</dbReference>
<dbReference type="InterPro" id="IPR000182">
    <property type="entry name" value="GNAT_dom"/>
</dbReference>
<proteinExistence type="predicted"/>
<dbReference type="Proteomes" id="UP000658225">
    <property type="component" value="Unassembled WGS sequence"/>
</dbReference>
<dbReference type="Gene3D" id="3.40.630.30">
    <property type="match status" value="1"/>
</dbReference>
<sequence>MLLRYKKTYEKIAMGLLSYMPVDKSVKKLQEMIYHYETDDQWQLFLLKEDDDFIGLVGVIVGDTTYTLQHISVNPSFRGEGIGKEMVMKVQALFSDKECKGTEETDSFINKCKEIEEGTDF</sequence>
<dbReference type="PROSITE" id="PS51186">
    <property type="entry name" value="GNAT"/>
    <property type="match status" value="1"/>
</dbReference>
<organism evidence="2 3">
    <name type="scientific">Sporosarcina limicola</name>
    <dbReference type="NCBI Taxonomy" id="34101"/>
    <lineage>
        <taxon>Bacteria</taxon>
        <taxon>Bacillati</taxon>
        <taxon>Bacillota</taxon>
        <taxon>Bacilli</taxon>
        <taxon>Bacillales</taxon>
        <taxon>Caryophanaceae</taxon>
        <taxon>Sporosarcina</taxon>
    </lineage>
</organism>
<protein>
    <submittedName>
        <fullName evidence="2">Riboflavin biosynthesis RibT protein</fullName>
    </submittedName>
</protein>
<reference evidence="2" key="1">
    <citation type="submission" date="2020-10" db="EMBL/GenBank/DDBJ databases">
        <title>Genomic Encyclopedia of Type Strains, Phase IV (KMG-IV): sequencing the most valuable type-strain genomes for metagenomic binning, comparative biology and taxonomic classification.</title>
        <authorList>
            <person name="Goeker M."/>
        </authorList>
    </citation>
    <scope>NUCLEOTIDE SEQUENCE</scope>
    <source>
        <strain evidence="2">DSM 13886</strain>
    </source>
</reference>
<gene>
    <name evidence="2" type="ORF">H4683_001149</name>
</gene>
<evidence type="ECO:0000313" key="2">
    <source>
        <dbReference type="EMBL" id="MBE1554074.1"/>
    </source>
</evidence>
<comment type="caution">
    <text evidence="2">The sequence shown here is derived from an EMBL/GenBank/DDBJ whole genome shotgun (WGS) entry which is preliminary data.</text>
</comment>
<dbReference type="RefSeq" id="WP_192597864.1">
    <property type="nucleotide sequence ID" value="NZ_JADBEL010000004.1"/>
</dbReference>
<dbReference type="SUPFAM" id="SSF55729">
    <property type="entry name" value="Acyl-CoA N-acyltransferases (Nat)"/>
    <property type="match status" value="1"/>
</dbReference>
<dbReference type="InterPro" id="IPR016181">
    <property type="entry name" value="Acyl_CoA_acyltransferase"/>
</dbReference>
<dbReference type="AlphaFoldDB" id="A0A927MG43"/>
<name>A0A927MG43_9BACL</name>
<dbReference type="GO" id="GO:0016747">
    <property type="term" value="F:acyltransferase activity, transferring groups other than amino-acyl groups"/>
    <property type="evidence" value="ECO:0007669"/>
    <property type="project" value="InterPro"/>
</dbReference>
<dbReference type="EMBL" id="JADBEL010000004">
    <property type="protein sequence ID" value="MBE1554074.1"/>
    <property type="molecule type" value="Genomic_DNA"/>
</dbReference>
<evidence type="ECO:0000313" key="3">
    <source>
        <dbReference type="Proteomes" id="UP000658225"/>
    </source>
</evidence>
<feature type="domain" description="N-acetyltransferase" evidence="1">
    <location>
        <begin position="1"/>
        <end position="121"/>
    </location>
</feature>
<dbReference type="CDD" id="cd04301">
    <property type="entry name" value="NAT_SF"/>
    <property type="match status" value="1"/>
</dbReference>
<keyword evidence="3" id="KW-1185">Reference proteome</keyword>
<accession>A0A927MG43</accession>